<dbReference type="InterPro" id="IPR036390">
    <property type="entry name" value="WH_DNA-bd_sf"/>
</dbReference>
<accession>A0ABD5WM77</accession>
<evidence type="ECO:0000313" key="3">
    <source>
        <dbReference type="EMBL" id="MFC7079169.1"/>
    </source>
</evidence>
<gene>
    <name evidence="3" type="ORF">ACFQJ6_02440</name>
</gene>
<evidence type="ECO:0000259" key="2">
    <source>
        <dbReference type="Pfam" id="PF24035"/>
    </source>
</evidence>
<reference evidence="3 4" key="1">
    <citation type="journal article" date="2019" name="Int. J. Syst. Evol. Microbiol.">
        <title>The Global Catalogue of Microorganisms (GCM) 10K type strain sequencing project: providing services to taxonomists for standard genome sequencing and annotation.</title>
        <authorList>
            <consortium name="The Broad Institute Genomics Platform"/>
            <consortium name="The Broad Institute Genome Sequencing Center for Infectious Disease"/>
            <person name="Wu L."/>
            <person name="Ma J."/>
        </authorList>
    </citation>
    <scope>NUCLEOTIDE SEQUENCE [LARGE SCALE GENOMIC DNA]</scope>
    <source>
        <strain evidence="3 4">DT72</strain>
    </source>
</reference>
<dbReference type="RefSeq" id="WP_382208687.1">
    <property type="nucleotide sequence ID" value="NZ_JBHSZH010000002.1"/>
</dbReference>
<dbReference type="EMBL" id="JBHSZH010000002">
    <property type="protein sequence ID" value="MFC7079169.1"/>
    <property type="molecule type" value="Genomic_DNA"/>
</dbReference>
<dbReference type="Gene3D" id="1.10.10.10">
    <property type="entry name" value="Winged helix-like DNA-binding domain superfamily/Winged helix DNA-binding domain"/>
    <property type="match status" value="1"/>
</dbReference>
<protein>
    <submittedName>
        <fullName evidence="3">ArsR family transcriptional regulator</fullName>
    </submittedName>
</protein>
<sequence length="128" mass="15040">MTRFATRAISKCQQKKSEENWSSLSELFEILSHEYRRRILMAVAQHNPQDEDDITSESIADGHEEDSDALDLLHQQLYHTHLPKLADTGFINWDRDTGTITRGSRFEEIRPLLRLMHDHQDELPDDWP</sequence>
<organism evidence="3 4">
    <name type="scientific">Halorussus caseinilyticus</name>
    <dbReference type="NCBI Taxonomy" id="3034025"/>
    <lineage>
        <taxon>Archaea</taxon>
        <taxon>Methanobacteriati</taxon>
        <taxon>Methanobacteriota</taxon>
        <taxon>Stenosarchaea group</taxon>
        <taxon>Halobacteria</taxon>
        <taxon>Halobacteriales</taxon>
        <taxon>Haladaptataceae</taxon>
        <taxon>Halorussus</taxon>
    </lineage>
</organism>
<name>A0ABD5WM77_9EURY</name>
<dbReference type="Proteomes" id="UP001596407">
    <property type="component" value="Unassembled WGS sequence"/>
</dbReference>
<evidence type="ECO:0000256" key="1">
    <source>
        <dbReference type="SAM" id="MobiDB-lite"/>
    </source>
</evidence>
<evidence type="ECO:0000313" key="4">
    <source>
        <dbReference type="Proteomes" id="UP001596407"/>
    </source>
</evidence>
<dbReference type="Pfam" id="PF24035">
    <property type="entry name" value="DUF7344"/>
    <property type="match status" value="1"/>
</dbReference>
<dbReference type="InterPro" id="IPR036388">
    <property type="entry name" value="WH-like_DNA-bd_sf"/>
</dbReference>
<dbReference type="SUPFAM" id="SSF46785">
    <property type="entry name" value="Winged helix' DNA-binding domain"/>
    <property type="match status" value="1"/>
</dbReference>
<feature type="region of interest" description="Disordered" evidence="1">
    <location>
        <begin position="44"/>
        <end position="66"/>
    </location>
</feature>
<keyword evidence="4" id="KW-1185">Reference proteome</keyword>
<feature type="domain" description="DUF7344" evidence="2">
    <location>
        <begin position="28"/>
        <end position="101"/>
    </location>
</feature>
<dbReference type="InterPro" id="IPR055768">
    <property type="entry name" value="DUF7344"/>
</dbReference>
<proteinExistence type="predicted"/>
<comment type="caution">
    <text evidence="3">The sequence shown here is derived from an EMBL/GenBank/DDBJ whole genome shotgun (WGS) entry which is preliminary data.</text>
</comment>
<dbReference type="AlphaFoldDB" id="A0ABD5WM77"/>